<feature type="compositionally biased region" description="Low complexity" evidence="2">
    <location>
        <begin position="1585"/>
        <end position="1620"/>
    </location>
</feature>
<protein>
    <recommendedName>
        <fullName evidence="3">Peptidase M12B domain-containing protein</fullName>
    </recommendedName>
</protein>
<feature type="region of interest" description="Disordered" evidence="2">
    <location>
        <begin position="1242"/>
        <end position="1667"/>
    </location>
</feature>
<comment type="caution">
    <text evidence="1">Lacks conserved residue(s) required for the propagation of feature annotation.</text>
</comment>
<feature type="compositionally biased region" description="Polar residues" evidence="2">
    <location>
        <begin position="1486"/>
        <end position="1498"/>
    </location>
</feature>
<feature type="compositionally biased region" description="Polar residues" evidence="2">
    <location>
        <begin position="2046"/>
        <end position="2068"/>
    </location>
</feature>
<feature type="domain" description="Peptidase M12B" evidence="3">
    <location>
        <begin position="130"/>
        <end position="191"/>
    </location>
</feature>
<feature type="compositionally biased region" description="Polar residues" evidence="2">
    <location>
        <begin position="1575"/>
        <end position="1584"/>
    </location>
</feature>
<feature type="compositionally biased region" description="Polar residues" evidence="2">
    <location>
        <begin position="1999"/>
        <end position="2016"/>
    </location>
</feature>
<name>A0ABD0JGG2_9CAEN</name>
<feature type="compositionally biased region" description="Acidic residues" evidence="2">
    <location>
        <begin position="1302"/>
        <end position="1355"/>
    </location>
</feature>
<accession>A0ABD0JGG2</accession>
<feature type="compositionally biased region" description="Low complexity" evidence="2">
    <location>
        <begin position="1987"/>
        <end position="1998"/>
    </location>
</feature>
<keyword evidence="1" id="KW-0479">Metal-binding</keyword>
<dbReference type="InterPro" id="IPR001590">
    <property type="entry name" value="Peptidase_M12B"/>
</dbReference>
<feature type="region of interest" description="Disordered" evidence="2">
    <location>
        <begin position="614"/>
        <end position="742"/>
    </location>
</feature>
<dbReference type="EMBL" id="JACVVK020000454">
    <property type="protein sequence ID" value="KAK7473880.1"/>
    <property type="molecule type" value="Genomic_DNA"/>
</dbReference>
<feature type="binding site" evidence="1">
    <location>
        <position position="144"/>
    </location>
    <ligand>
        <name>Zn(2+)</name>
        <dbReference type="ChEBI" id="CHEBI:29105"/>
        <note>catalytic</note>
    </ligand>
</feature>
<feature type="compositionally biased region" description="Polar residues" evidence="2">
    <location>
        <begin position="2022"/>
        <end position="2037"/>
    </location>
</feature>
<feature type="compositionally biased region" description="Basic residues" evidence="2">
    <location>
        <begin position="1059"/>
        <end position="1072"/>
    </location>
</feature>
<feature type="compositionally biased region" description="Polar residues" evidence="2">
    <location>
        <begin position="2165"/>
        <end position="2175"/>
    </location>
</feature>
<feature type="compositionally biased region" description="Polar residues" evidence="2">
    <location>
        <begin position="480"/>
        <end position="505"/>
    </location>
</feature>
<keyword evidence="5" id="KW-1185">Reference proteome</keyword>
<feature type="compositionally biased region" description="Basic and acidic residues" evidence="2">
    <location>
        <begin position="1652"/>
        <end position="1667"/>
    </location>
</feature>
<evidence type="ECO:0000256" key="1">
    <source>
        <dbReference type="PROSITE-ProRule" id="PRU00276"/>
    </source>
</evidence>
<feature type="compositionally biased region" description="Low complexity" evidence="2">
    <location>
        <begin position="1378"/>
        <end position="1390"/>
    </location>
</feature>
<sequence length="2191" mass="235936">MNALVSVKGHHSLDSQQVFRRSNKAHYRIDLQAARPIDLRYASIQSNFSVDISFAGILVFDDPLETYWSGGKLAVSTPRDLVEASDALEAFRAWALNLGPSLPPSDHVMLFTGEYHFSIVEEYFEFRTVAVAAHELGHSLGARHDMDGNICLTFDRYIMTSRFRFSSARTAQNPWKFSPCSVQYFTEFINDLIRNDTNCLVTSEAITSNAEIQPFLVFQPGEVYPGDQFCQLSEGPASYICRDKHVDGYSETCYSGIYCLRPDTSLCDLKLPPDGLSCGDRKCYIRPLSVSKVLHPAAVDDKCPFGDDPSLLLDGKNCSEHVRTDSLDCYMDKFRARCCESCAEVSTNLPAPSSTTVEIVSTTPASLTSTSDSGVEYFPSSVAFTTVATRDLSTDAVTTSRDVTVTGESMTSVVPTGPMTTAGQTGGDSHPTPHPTSGPSSPTLTSLTESSSGAVPGSTLPPSVTRHISDRGREEKETTDVTGTRDSNAGAGSTQSVPDVTSKQHFVTLFPGRSSTTGDGKTGDVTRPPGSPDVTSVTGSRSPPGSVTLSRDREVEEVVPTTTHDPFRWDRPYTLGTPGGPGSRSHYRGREWEEEEGLRGGGRLRWWHHDRPFTMLNPTVTTRPRGTDPKTGHHGGGGTRGQQHSQPDATGTDHKKGNQAGRGPNGTGLKGRDSKGPDPKVSDPTGRDPTRSDPGGRAGQPDRRGTTSLPPAFSTDSTARVTTDIGKGGNSGRPRGDKRGGGRFISAEIEEGSRGRQSAKGVNRPVTSRNWRIERARQQRRIQKARVQQLQRMRDILLGHAVPGVSDGQRLSLLVDMLELLQSLRSPGFLLTGSSRPRLASSVVSTSSNLHHQQAVHNNIGTSYNLHHQQAVHNIGTSYNLHHQQAVHNNIGTSYNLHHQQAVHNNIGTSYSLHHQQAVHNNTGTSYNLHHQQAVHNNIGTSYNLHHQQAVHNNTGTSYNLHHQQAVHNNIGTSYNLHHQQAVHNNTGSPQPNVSGVGGNPRDSGHGGGGIHSHVINTVGGKLAESGEEPTNMFGAIVDNSLYPTLGGATSTETAGGVSRRRRRRSVGKRRGERSVSQQTRHQSADLLTLLLSAGLPSSGQDTRRKRNAVDADLIARHKGNNLYFDHATQRLRDNRDKGHVTRRKRDDLSVERWRRGHQPAVTRGGQLAAQTGRPGRLFGFSLGGQESGFPWSRQNNVRKSKSGLSTVQGGFGGVGSNARGVGSNAGGVGSNAGGVGSNAGGVGSNAGGGDEDADDSVSSFKLPRFSFGNSQQFTHDDDDPNTHTDADDTSQPQELSREADDTINDLDNSDVDNPDMDNPDMDNLDMDDMDNLDMDDMNNLDMDDPDTDNPDLDTPDTNHQDVDKPDMDNPDMDDPNMDFPDMDNPGMDNPDMDTPDMDNPDMDTPDMDNPDMDTPDMDNPDMDTPDMDNPDMDTPDMGNPDLDDKEDIDVTLDDDISHPPGGDTDLTLSADAADTDGMDLHESTADSVVTQSQESQAVDNDNSIVSNSVDSAVHESADVSDSGEVIAMDITRDQDDDAVDDGRDRDVSDETDGGGSPENASAGDLRASGELRHTSSVTSVENNSQPDSPDYSQPDSPDYSQPDSPDYSQPDSPDYSQPDSLHEKNTDGHDGSTVNDETPDVDGVDPDDELTLEKQTTDIDRPDHGAVHVEFISSDVDVLEDASDDTDLIDTDLTDTDLTDTDLTDSGLDSHRSKETDVAASNMPADDDTGDDREGMSEDQARSQETVDGDRDTDTEQDYAENDVTTDLAGSDYRQFGPDHGGNVDSARSDPLGGAAANAVIQSSLPSDASHHSHTRQQGDSDDRRHDNADTSGVEHAADSDYADVTYIDSPDVTNMNSPDVTNMDSPNSQLTAWDNDGEDVMAYDYSTDEEPRDSGLNSFHTHVQGGHGDVGEDVMDAMLETLDSERTQLVDQLATRQLEKEIRQALVDQLLVILDQITRLEHNRQTANSTNTTVTASGDKGGGTTTVAGQQTPATQSSIPPYTPHQPTAGTNRVTESRQPDVTSFVTHSGQSDMTSPPEPDSLGQGSTQTAASHHSVQEMTSSSPLLHTVHDVPSTSPPDANQPEMTSQSDPAQPQTASSPSTSFPSRPDVTSDMTHSTDTPSLVTAKQLETSSSQSDVTGSARADVTSPETADIQTEIKSETAGSQKSSAVSSKRRRLVKAGGAPLPP</sequence>
<evidence type="ECO:0000313" key="4">
    <source>
        <dbReference type="EMBL" id="KAK7473880.1"/>
    </source>
</evidence>
<feature type="compositionally biased region" description="Polar residues" evidence="2">
    <location>
        <begin position="395"/>
        <end position="423"/>
    </location>
</feature>
<organism evidence="4 5">
    <name type="scientific">Batillaria attramentaria</name>
    <dbReference type="NCBI Taxonomy" id="370345"/>
    <lineage>
        <taxon>Eukaryota</taxon>
        <taxon>Metazoa</taxon>
        <taxon>Spiralia</taxon>
        <taxon>Lophotrochozoa</taxon>
        <taxon>Mollusca</taxon>
        <taxon>Gastropoda</taxon>
        <taxon>Caenogastropoda</taxon>
        <taxon>Sorbeoconcha</taxon>
        <taxon>Cerithioidea</taxon>
        <taxon>Batillariidae</taxon>
        <taxon>Batillaria</taxon>
    </lineage>
</organism>
<feature type="compositionally biased region" description="Polar residues" evidence="2">
    <location>
        <begin position="706"/>
        <end position="721"/>
    </location>
</feature>
<dbReference type="InterPro" id="IPR024079">
    <property type="entry name" value="MetalloPept_cat_dom_sf"/>
</dbReference>
<dbReference type="GO" id="GO:0046872">
    <property type="term" value="F:metal ion binding"/>
    <property type="evidence" value="ECO:0007669"/>
    <property type="project" value="UniProtKB-KW"/>
</dbReference>
<feature type="region of interest" description="Disordered" evidence="2">
    <location>
        <begin position="393"/>
        <end position="599"/>
    </location>
</feature>
<feature type="compositionally biased region" description="Acidic residues" evidence="2">
    <location>
        <begin position="1687"/>
        <end position="1704"/>
    </location>
</feature>
<feature type="compositionally biased region" description="Polar residues" evidence="2">
    <location>
        <begin position="2076"/>
        <end position="2108"/>
    </location>
</feature>
<feature type="region of interest" description="Disordered" evidence="2">
    <location>
        <begin position="1967"/>
        <end position="2191"/>
    </location>
</feature>
<feature type="compositionally biased region" description="Low complexity" evidence="2">
    <location>
        <begin position="1464"/>
        <end position="1473"/>
    </location>
</feature>
<feature type="compositionally biased region" description="Basic and acidic residues" evidence="2">
    <location>
        <begin position="1818"/>
        <end position="1830"/>
    </location>
</feature>
<feature type="compositionally biased region" description="Basic and acidic residues" evidence="2">
    <location>
        <begin position="1621"/>
        <end position="1631"/>
    </location>
</feature>
<dbReference type="SUPFAM" id="SSF55486">
    <property type="entry name" value="Metalloproteases ('zincins'), catalytic domain"/>
    <property type="match status" value="1"/>
</dbReference>
<keyword evidence="1" id="KW-0862">Zinc</keyword>
<feature type="compositionally biased region" description="Basic and acidic residues" evidence="2">
    <location>
        <begin position="670"/>
        <end position="691"/>
    </location>
</feature>
<feature type="compositionally biased region" description="Low complexity" evidence="2">
    <location>
        <begin position="435"/>
        <end position="453"/>
    </location>
</feature>
<evidence type="ECO:0000256" key="2">
    <source>
        <dbReference type="SAM" id="MobiDB-lite"/>
    </source>
</evidence>
<feature type="compositionally biased region" description="Acidic residues" evidence="2">
    <location>
        <begin position="1391"/>
        <end position="1435"/>
    </location>
</feature>
<feature type="compositionally biased region" description="Low complexity" evidence="2">
    <location>
        <begin position="1968"/>
        <end position="1979"/>
    </location>
</feature>
<feature type="compositionally biased region" description="Polar residues" evidence="2">
    <location>
        <begin position="983"/>
        <end position="994"/>
    </location>
</feature>
<feature type="compositionally biased region" description="Basic and acidic residues" evidence="2">
    <location>
        <begin position="467"/>
        <end position="479"/>
    </location>
</feature>
<feature type="active site" evidence="1">
    <location>
        <position position="135"/>
    </location>
</feature>
<feature type="region of interest" description="Disordered" evidence="2">
    <location>
        <begin position="1687"/>
        <end position="1851"/>
    </location>
</feature>
<proteinExistence type="predicted"/>
<reference evidence="4 5" key="1">
    <citation type="journal article" date="2023" name="Sci. Data">
        <title>Genome assembly of the Korean intertidal mud-creeper Batillaria attramentaria.</title>
        <authorList>
            <person name="Patra A.K."/>
            <person name="Ho P.T."/>
            <person name="Jun S."/>
            <person name="Lee S.J."/>
            <person name="Kim Y."/>
            <person name="Won Y.J."/>
        </authorList>
    </citation>
    <scope>NUCLEOTIDE SEQUENCE [LARGE SCALE GENOMIC DNA]</scope>
    <source>
        <strain evidence="4">Wonlab-2016</strain>
    </source>
</reference>
<dbReference type="Proteomes" id="UP001519460">
    <property type="component" value="Unassembled WGS sequence"/>
</dbReference>
<evidence type="ECO:0000259" key="3">
    <source>
        <dbReference type="PROSITE" id="PS50215"/>
    </source>
</evidence>
<evidence type="ECO:0000313" key="5">
    <source>
        <dbReference type="Proteomes" id="UP001519460"/>
    </source>
</evidence>
<feature type="compositionally biased region" description="Polar residues" evidence="2">
    <location>
        <begin position="533"/>
        <end position="549"/>
    </location>
</feature>
<comment type="caution">
    <text evidence="4">The sequence shown here is derived from an EMBL/GenBank/DDBJ whole genome shotgun (WGS) entry which is preliminary data.</text>
</comment>
<feature type="compositionally biased region" description="Low complexity" evidence="2">
    <location>
        <begin position="1499"/>
        <end position="1512"/>
    </location>
</feature>
<feature type="region of interest" description="Disordered" evidence="2">
    <location>
        <begin position="983"/>
        <end position="1015"/>
    </location>
</feature>
<feature type="compositionally biased region" description="Basic and acidic residues" evidence="2">
    <location>
        <begin position="1709"/>
        <end position="1718"/>
    </location>
</feature>
<gene>
    <name evidence="4" type="ORF">BaRGS_00034869</name>
</gene>
<feature type="compositionally biased region" description="Polar residues" evidence="2">
    <location>
        <begin position="2115"/>
        <end position="2142"/>
    </location>
</feature>
<feature type="binding site" evidence="1">
    <location>
        <position position="138"/>
    </location>
    <ligand>
        <name>Zn(2+)</name>
        <dbReference type="ChEBI" id="CHEBI:29105"/>
        <note>catalytic</note>
    </ligand>
</feature>
<dbReference type="PROSITE" id="PS50215">
    <property type="entry name" value="ADAM_MEPRO"/>
    <property type="match status" value="1"/>
</dbReference>
<dbReference type="Pfam" id="PF01421">
    <property type="entry name" value="Reprolysin"/>
    <property type="match status" value="1"/>
</dbReference>
<feature type="compositionally biased region" description="Basic and acidic residues" evidence="2">
    <location>
        <begin position="1733"/>
        <end position="1743"/>
    </location>
</feature>
<feature type="compositionally biased region" description="Acidic residues" evidence="2">
    <location>
        <begin position="1442"/>
        <end position="1455"/>
    </location>
</feature>
<feature type="binding site" evidence="1">
    <location>
        <position position="134"/>
    </location>
    <ligand>
        <name>Zn(2+)</name>
        <dbReference type="ChEBI" id="CHEBI:29105"/>
        <note>catalytic</note>
    </ligand>
</feature>
<feature type="compositionally biased region" description="Basic and acidic residues" evidence="2">
    <location>
        <begin position="1357"/>
        <end position="1368"/>
    </location>
</feature>
<feature type="region of interest" description="Disordered" evidence="2">
    <location>
        <begin position="1045"/>
        <end position="1083"/>
    </location>
</feature>
<feature type="compositionally biased region" description="Acidic residues" evidence="2">
    <location>
        <begin position="1638"/>
        <end position="1651"/>
    </location>
</feature>
<dbReference type="Gene3D" id="3.40.390.10">
    <property type="entry name" value="Collagenase (Catalytic Domain)"/>
    <property type="match status" value="1"/>
</dbReference>